<sequence length="168" mass="18155">MTDQAKRDKQAVIDAVVGSDVAMLATALKRLSNSDPSAFLDITGDLLNTKQREQFSIIGFGRMPDAYHADGVVYGAMYTDGSTFLKRAHPAGVGLPIEEVRQAVEKARAEYEQSVLNVVHSLGSTMELLDKMLAGHSFVDTKLTSLAHVELLKGKALLVAALNPLTRD</sequence>
<reference evidence="1 2" key="1">
    <citation type="submission" date="2015-02" db="EMBL/GenBank/DDBJ databases">
        <title>Pseudomonas helleri sp. nov. and Pseudomonas weihenstephanensis sp. nov., isolated from raw cows milk.</title>
        <authorList>
            <person name="von Neubeck M."/>
            <person name="Huptas C."/>
            <person name="Wenning M."/>
            <person name="Scherer S."/>
        </authorList>
    </citation>
    <scope>NUCLEOTIDE SEQUENCE [LARGE SCALE GENOMIC DNA]</scope>
    <source>
        <strain evidence="1 2">DSM 29166</strain>
    </source>
</reference>
<dbReference type="EMBL" id="JYLF01000011">
    <property type="protein sequence ID" value="KMN11936.1"/>
    <property type="molecule type" value="Genomic_DNA"/>
</dbReference>
<name>A0A0J6LC48_9PSED</name>
<accession>A0A0J6LC48</accession>
<protein>
    <submittedName>
        <fullName evidence="1">Uncharacterized protein</fullName>
    </submittedName>
</protein>
<evidence type="ECO:0000313" key="2">
    <source>
        <dbReference type="Proteomes" id="UP000036325"/>
    </source>
</evidence>
<organism evidence="1 2">
    <name type="scientific">Pseudomonas weihenstephanensis</name>
    <dbReference type="NCBI Taxonomy" id="1608994"/>
    <lineage>
        <taxon>Bacteria</taxon>
        <taxon>Pseudomonadati</taxon>
        <taxon>Pseudomonadota</taxon>
        <taxon>Gammaproteobacteria</taxon>
        <taxon>Pseudomonadales</taxon>
        <taxon>Pseudomonadaceae</taxon>
        <taxon>Pseudomonas</taxon>
    </lineage>
</organism>
<dbReference type="RefSeq" id="WP_048366051.1">
    <property type="nucleotide sequence ID" value="NZ_JYLF01000011.1"/>
</dbReference>
<proteinExistence type="predicted"/>
<evidence type="ECO:0000313" key="1">
    <source>
        <dbReference type="EMBL" id="KMN11936.1"/>
    </source>
</evidence>
<comment type="caution">
    <text evidence="1">The sequence shown here is derived from an EMBL/GenBank/DDBJ whole genome shotgun (WGS) entry which is preliminary data.</text>
</comment>
<dbReference type="STRING" id="1608994.TU86_19955"/>
<dbReference type="Proteomes" id="UP000036325">
    <property type="component" value="Unassembled WGS sequence"/>
</dbReference>
<gene>
    <name evidence="1" type="ORF">TU86_19955</name>
</gene>
<dbReference type="AlphaFoldDB" id="A0A0J6LC48"/>
<dbReference type="PATRIC" id="fig|1608994.3.peg.149"/>
<dbReference type="OrthoDB" id="7025188at2"/>